<dbReference type="Gene3D" id="1.10.1660.10">
    <property type="match status" value="1"/>
</dbReference>
<dbReference type="InterPro" id="IPR047057">
    <property type="entry name" value="MerR_fam"/>
</dbReference>
<comment type="caution">
    <text evidence="3">The sequence shown here is derived from an EMBL/GenBank/DDBJ whole genome shotgun (WGS) entry which is preliminary data.</text>
</comment>
<proteinExistence type="predicted"/>
<feature type="domain" description="HTH merR-type" evidence="2">
    <location>
        <begin position="1"/>
        <end position="41"/>
    </location>
</feature>
<keyword evidence="4" id="KW-1185">Reference proteome</keyword>
<name>A0ABX9LVG4_9LACO</name>
<sequence>MSINEISKKFVLSKYTLRYWEKVGLLPAIKRDEHGYRQYSEIDQNWIFYIKVLRIYKKVLEPHLSSCPPFYLAR</sequence>
<dbReference type="InterPro" id="IPR009061">
    <property type="entry name" value="DNA-bd_dom_put_sf"/>
</dbReference>
<dbReference type="Proteomes" id="UP000283380">
    <property type="component" value="Unassembled WGS sequence"/>
</dbReference>
<reference evidence="3 4" key="1">
    <citation type="submission" date="2018-07" db="EMBL/GenBank/DDBJ databases">
        <title>Genome sequences of six Lactobacillus spp. isolated from bumble bee guts.</title>
        <authorList>
            <person name="Motta E.V.S."/>
            <person name="Moran N.A."/>
        </authorList>
    </citation>
    <scope>NUCLEOTIDE SEQUENCE [LARGE SCALE GENOMIC DNA]</scope>
    <source>
        <strain evidence="3 4">BI-4G</strain>
    </source>
</reference>
<dbReference type="InterPro" id="IPR000551">
    <property type="entry name" value="MerR-type_HTH_dom"/>
</dbReference>
<keyword evidence="1" id="KW-0238">DNA-binding</keyword>
<accession>A0ABX9LVG4</accession>
<dbReference type="EMBL" id="QOCU01000002">
    <property type="protein sequence ID" value="RHW52876.1"/>
    <property type="molecule type" value="Genomic_DNA"/>
</dbReference>
<dbReference type="PROSITE" id="PS50937">
    <property type="entry name" value="HTH_MERR_2"/>
    <property type="match status" value="1"/>
</dbReference>
<evidence type="ECO:0000313" key="4">
    <source>
        <dbReference type="Proteomes" id="UP000283380"/>
    </source>
</evidence>
<gene>
    <name evidence="3" type="ORF">DS834_03050</name>
</gene>
<dbReference type="SUPFAM" id="SSF46955">
    <property type="entry name" value="Putative DNA-binding domain"/>
    <property type="match status" value="1"/>
</dbReference>
<evidence type="ECO:0000256" key="1">
    <source>
        <dbReference type="ARBA" id="ARBA00023125"/>
    </source>
</evidence>
<organism evidence="3 4">
    <name type="scientific">Lactobacillus bombicola</name>
    <dbReference type="NCBI Taxonomy" id="1505723"/>
    <lineage>
        <taxon>Bacteria</taxon>
        <taxon>Bacillati</taxon>
        <taxon>Bacillota</taxon>
        <taxon>Bacilli</taxon>
        <taxon>Lactobacillales</taxon>
        <taxon>Lactobacillaceae</taxon>
        <taxon>Lactobacillus</taxon>
    </lineage>
</organism>
<evidence type="ECO:0000313" key="3">
    <source>
        <dbReference type="EMBL" id="RHW52876.1"/>
    </source>
</evidence>
<dbReference type="Pfam" id="PF00376">
    <property type="entry name" value="MerR"/>
    <property type="match status" value="1"/>
</dbReference>
<dbReference type="SMART" id="SM00422">
    <property type="entry name" value="HTH_MERR"/>
    <property type="match status" value="1"/>
</dbReference>
<evidence type="ECO:0000259" key="2">
    <source>
        <dbReference type="PROSITE" id="PS50937"/>
    </source>
</evidence>
<dbReference type="PANTHER" id="PTHR30204:SF98">
    <property type="entry name" value="HTH-TYPE TRANSCRIPTIONAL REGULATOR ADHR"/>
    <property type="match status" value="1"/>
</dbReference>
<dbReference type="PANTHER" id="PTHR30204">
    <property type="entry name" value="REDOX-CYCLING DRUG-SENSING TRANSCRIPTIONAL ACTIVATOR SOXR"/>
    <property type="match status" value="1"/>
</dbReference>
<protein>
    <recommendedName>
        <fullName evidence="2">HTH merR-type domain-containing protein</fullName>
    </recommendedName>
</protein>